<feature type="non-terminal residue" evidence="1">
    <location>
        <position position="52"/>
    </location>
</feature>
<evidence type="ECO:0000313" key="1">
    <source>
        <dbReference type="EMBL" id="NWJ77986.1"/>
    </source>
</evidence>
<dbReference type="Proteomes" id="UP000527815">
    <property type="component" value="Unassembled WGS sequence"/>
</dbReference>
<protein>
    <submittedName>
        <fullName evidence="1">PEFG-CTERM domain-containing protein</fullName>
    </submittedName>
</protein>
<proteinExistence type="predicted"/>
<dbReference type="AlphaFoldDB" id="A0A7K4N405"/>
<accession>A0A7K4N405</accession>
<comment type="caution">
    <text evidence="1">The sequence shown here is derived from an EMBL/GenBank/DDBJ whole genome shotgun (WGS) entry which is preliminary data.</text>
</comment>
<organism evidence="1 2">
    <name type="scientific">Marine Group I thaumarchaeote</name>
    <dbReference type="NCBI Taxonomy" id="2511932"/>
    <lineage>
        <taxon>Archaea</taxon>
        <taxon>Nitrososphaerota</taxon>
        <taxon>Marine Group I</taxon>
    </lineage>
</organism>
<sequence>MKITALTSLFVLLSVVSMVAIAPSAFADHTSATVTNALGSSTPGCEDTNSCF</sequence>
<name>A0A7K4N405_9ARCH</name>
<reference evidence="1 2" key="1">
    <citation type="journal article" date="2019" name="Environ. Microbiol.">
        <title>Genomics insights into ecotype formation of ammonia-oxidizing archaea in the deep ocean.</title>
        <authorList>
            <person name="Wang Y."/>
            <person name="Huang J.M."/>
            <person name="Cui G.J."/>
            <person name="Nunoura T."/>
            <person name="Takaki Y."/>
            <person name="Li W.L."/>
            <person name="Li J."/>
            <person name="Gao Z.M."/>
            <person name="Takai K."/>
            <person name="Zhang A.Q."/>
            <person name="Stepanauskas R."/>
        </authorList>
    </citation>
    <scope>NUCLEOTIDE SEQUENCE [LARGE SCALE GENOMIC DNA]</scope>
    <source>
        <strain evidence="1 2">D1b</strain>
    </source>
</reference>
<dbReference type="EMBL" id="JACASZ010000138">
    <property type="protein sequence ID" value="NWJ77986.1"/>
    <property type="molecule type" value="Genomic_DNA"/>
</dbReference>
<gene>
    <name evidence="1" type="ORF">HX865_05785</name>
</gene>
<evidence type="ECO:0000313" key="2">
    <source>
        <dbReference type="Proteomes" id="UP000527815"/>
    </source>
</evidence>